<evidence type="ECO:0000313" key="3">
    <source>
        <dbReference type="Proteomes" id="UP000485058"/>
    </source>
</evidence>
<evidence type="ECO:0000256" key="1">
    <source>
        <dbReference type="SAM" id="MobiDB-lite"/>
    </source>
</evidence>
<comment type="caution">
    <text evidence="2">The sequence shown here is derived from an EMBL/GenBank/DDBJ whole genome shotgun (WGS) entry which is preliminary data.</text>
</comment>
<accession>A0A699Y730</accession>
<name>A0A699Y730_HAELA</name>
<sequence length="69" mass="7287">MSNSNSGPNRIGNGRSWSPKSADSNSNSGLLETGPQLCAAVHGQQLKAASSSRLQTAESSRLHVHEQQQ</sequence>
<proteinExistence type="predicted"/>
<dbReference type="Proteomes" id="UP000485058">
    <property type="component" value="Unassembled WGS sequence"/>
</dbReference>
<feature type="compositionally biased region" description="Polar residues" evidence="1">
    <location>
        <begin position="15"/>
        <end position="30"/>
    </location>
</feature>
<feature type="compositionally biased region" description="Basic and acidic residues" evidence="1">
    <location>
        <begin position="60"/>
        <end position="69"/>
    </location>
</feature>
<feature type="region of interest" description="Disordered" evidence="1">
    <location>
        <begin position="1"/>
        <end position="69"/>
    </location>
</feature>
<keyword evidence="3" id="KW-1185">Reference proteome</keyword>
<gene>
    <name evidence="2" type="ORF">HaLaN_00590</name>
</gene>
<protein>
    <submittedName>
        <fullName evidence="2">Uncharacterized protein</fullName>
    </submittedName>
</protein>
<reference evidence="2 3" key="1">
    <citation type="submission" date="2020-02" db="EMBL/GenBank/DDBJ databases">
        <title>Draft genome sequence of Haematococcus lacustris strain NIES-144.</title>
        <authorList>
            <person name="Morimoto D."/>
            <person name="Nakagawa S."/>
            <person name="Yoshida T."/>
            <person name="Sawayama S."/>
        </authorList>
    </citation>
    <scope>NUCLEOTIDE SEQUENCE [LARGE SCALE GENOMIC DNA]</scope>
    <source>
        <strain evidence="2 3">NIES-144</strain>
    </source>
</reference>
<dbReference type="AlphaFoldDB" id="A0A699Y730"/>
<evidence type="ECO:0000313" key="2">
    <source>
        <dbReference type="EMBL" id="GFH06030.1"/>
    </source>
</evidence>
<organism evidence="2 3">
    <name type="scientific">Haematococcus lacustris</name>
    <name type="common">Green alga</name>
    <name type="synonym">Haematococcus pluvialis</name>
    <dbReference type="NCBI Taxonomy" id="44745"/>
    <lineage>
        <taxon>Eukaryota</taxon>
        <taxon>Viridiplantae</taxon>
        <taxon>Chlorophyta</taxon>
        <taxon>core chlorophytes</taxon>
        <taxon>Chlorophyceae</taxon>
        <taxon>CS clade</taxon>
        <taxon>Chlamydomonadales</taxon>
        <taxon>Haematococcaceae</taxon>
        <taxon>Haematococcus</taxon>
    </lineage>
</organism>
<dbReference type="EMBL" id="BLLF01000019">
    <property type="protein sequence ID" value="GFH06030.1"/>
    <property type="molecule type" value="Genomic_DNA"/>
</dbReference>
<feature type="compositionally biased region" description="Polar residues" evidence="1">
    <location>
        <begin position="47"/>
        <end position="59"/>
    </location>
</feature>